<evidence type="ECO:0000313" key="2">
    <source>
        <dbReference type="Proteomes" id="UP000396835"/>
    </source>
</evidence>
<name>A0A449I0Q3_9BACE</name>
<dbReference type="AlphaFoldDB" id="A0A449I0Q3"/>
<dbReference type="Proteomes" id="UP000396835">
    <property type="component" value="Unassembled WGS sequence"/>
</dbReference>
<evidence type="ECO:0000313" key="1">
    <source>
        <dbReference type="EMBL" id="VFB13050.1"/>
    </source>
</evidence>
<proteinExistence type="predicted"/>
<sequence length="48" mass="5483">MLLSMFFTFKKSKNKKTAYHNAPPYLAKDSALYTLFISIRLKKQAGGL</sequence>
<accession>A0A449I0Q3</accession>
<reference evidence="1 2" key="1">
    <citation type="submission" date="2019-02" db="EMBL/GenBank/DDBJ databases">
        <authorList>
            <consortium name="Pathogen Informatics"/>
        </authorList>
    </citation>
    <scope>NUCLEOTIDE SEQUENCE [LARGE SCALE GENOMIC DNA]</scope>
    <source>
        <strain evidence="1 2">3012STDY7078512</strain>
    </source>
</reference>
<gene>
    <name evidence="1" type="ORF">NCTC7812_00567</name>
</gene>
<dbReference type="EMBL" id="CAACYH010000004">
    <property type="protein sequence ID" value="VFB13050.1"/>
    <property type="molecule type" value="Genomic_DNA"/>
</dbReference>
<protein>
    <submittedName>
        <fullName evidence="1">Uncharacterized protein</fullName>
    </submittedName>
</protein>
<organism evidence="1 2">
    <name type="scientific">Prevotella heparinolytica</name>
    <dbReference type="NCBI Taxonomy" id="28113"/>
    <lineage>
        <taxon>Bacteria</taxon>
        <taxon>Pseudomonadati</taxon>
        <taxon>Bacteroidota</taxon>
        <taxon>Bacteroidia</taxon>
        <taxon>Bacteroidales</taxon>
        <taxon>Bacteroidaceae</taxon>
        <taxon>Bacteroides</taxon>
    </lineage>
</organism>